<gene>
    <name evidence="2" type="ORF">SAMN05444401_4106</name>
</gene>
<proteinExistence type="predicted"/>
<dbReference type="RefSeq" id="WP_178140772.1">
    <property type="nucleotide sequence ID" value="NZ_FQZO01000009.1"/>
</dbReference>
<protein>
    <recommendedName>
        <fullName evidence="4">YtxH-like protein</fullName>
    </recommendedName>
</protein>
<accession>A0A1M6MSK6</accession>
<organism evidence="2 3">
    <name type="scientific">Clostridium amylolyticum</name>
    <dbReference type="NCBI Taxonomy" id="1121298"/>
    <lineage>
        <taxon>Bacteria</taxon>
        <taxon>Bacillati</taxon>
        <taxon>Bacillota</taxon>
        <taxon>Clostridia</taxon>
        <taxon>Eubacteriales</taxon>
        <taxon>Clostridiaceae</taxon>
        <taxon>Clostridium</taxon>
    </lineage>
</organism>
<evidence type="ECO:0000313" key="2">
    <source>
        <dbReference type="EMBL" id="SHJ86451.1"/>
    </source>
</evidence>
<dbReference type="Proteomes" id="UP000184080">
    <property type="component" value="Unassembled WGS sequence"/>
</dbReference>
<keyword evidence="1" id="KW-0472">Membrane</keyword>
<evidence type="ECO:0008006" key="4">
    <source>
        <dbReference type="Google" id="ProtNLM"/>
    </source>
</evidence>
<dbReference type="EMBL" id="FQZO01000009">
    <property type="protein sequence ID" value="SHJ86451.1"/>
    <property type="molecule type" value="Genomic_DNA"/>
</dbReference>
<keyword evidence="1" id="KW-1133">Transmembrane helix</keyword>
<sequence length="57" mass="6346">MGKFMSGMTAGALVGAAVGTVIISQMDRKTQRMIRRTGKKMINSMSDTYDGMMHWMK</sequence>
<reference evidence="2 3" key="1">
    <citation type="submission" date="2016-11" db="EMBL/GenBank/DDBJ databases">
        <authorList>
            <person name="Jaros S."/>
            <person name="Januszkiewicz K."/>
            <person name="Wedrychowicz H."/>
        </authorList>
    </citation>
    <scope>NUCLEOTIDE SEQUENCE [LARGE SCALE GENOMIC DNA]</scope>
    <source>
        <strain evidence="2 3">DSM 21864</strain>
    </source>
</reference>
<evidence type="ECO:0000313" key="3">
    <source>
        <dbReference type="Proteomes" id="UP000184080"/>
    </source>
</evidence>
<dbReference type="STRING" id="1121298.SAMN05444401_4106"/>
<dbReference type="AlphaFoldDB" id="A0A1M6MSK6"/>
<name>A0A1M6MSK6_9CLOT</name>
<keyword evidence="1" id="KW-0812">Transmembrane</keyword>
<evidence type="ECO:0000256" key="1">
    <source>
        <dbReference type="SAM" id="Phobius"/>
    </source>
</evidence>
<feature type="transmembrane region" description="Helical" evidence="1">
    <location>
        <begin position="6"/>
        <end position="26"/>
    </location>
</feature>
<keyword evidence="3" id="KW-1185">Reference proteome</keyword>